<dbReference type="AlphaFoldDB" id="A0A523QIU5"/>
<dbReference type="SMART" id="SM00382">
    <property type="entry name" value="AAA"/>
    <property type="match status" value="1"/>
</dbReference>
<evidence type="ECO:0000313" key="5">
    <source>
        <dbReference type="Proteomes" id="UP000320781"/>
    </source>
</evidence>
<organism evidence="4 5">
    <name type="scientific">Aerophobetes bacterium</name>
    <dbReference type="NCBI Taxonomy" id="2030807"/>
    <lineage>
        <taxon>Bacteria</taxon>
        <taxon>Candidatus Aerophobota</taxon>
    </lineage>
</organism>
<protein>
    <submittedName>
        <fullName evidence="4">Sugar ABC transporter ATP-binding protein</fullName>
    </submittedName>
</protein>
<evidence type="ECO:0000313" key="4">
    <source>
        <dbReference type="EMBL" id="TES85537.1"/>
    </source>
</evidence>
<proteinExistence type="predicted"/>
<evidence type="ECO:0000259" key="3">
    <source>
        <dbReference type="PROSITE" id="PS50893"/>
    </source>
</evidence>
<keyword evidence="1" id="KW-0547">Nucleotide-binding</keyword>
<dbReference type="EMBL" id="SOKU01000202">
    <property type="protein sequence ID" value="TES85537.1"/>
    <property type="molecule type" value="Genomic_DNA"/>
</dbReference>
<dbReference type="SUPFAM" id="SSF52540">
    <property type="entry name" value="P-loop containing nucleoside triphosphate hydrolases"/>
    <property type="match status" value="1"/>
</dbReference>
<keyword evidence="2 4" id="KW-0067">ATP-binding</keyword>
<dbReference type="PANTHER" id="PTHR43790">
    <property type="entry name" value="CARBOHYDRATE TRANSPORT ATP-BINDING PROTEIN MG119-RELATED"/>
    <property type="match status" value="1"/>
</dbReference>
<name>A0A523QIU5_UNCAE</name>
<dbReference type="PANTHER" id="PTHR43790:SF8">
    <property type="entry name" value="SUGAR ABC TRANSPORTER ATP-BINDING PROTEIN"/>
    <property type="match status" value="1"/>
</dbReference>
<dbReference type="Gene3D" id="3.40.50.300">
    <property type="entry name" value="P-loop containing nucleotide triphosphate hydrolases"/>
    <property type="match status" value="1"/>
</dbReference>
<dbReference type="Proteomes" id="UP000320781">
    <property type="component" value="Unassembled WGS sequence"/>
</dbReference>
<feature type="domain" description="ABC transporter" evidence="3">
    <location>
        <begin position="9"/>
        <end position="242"/>
    </location>
</feature>
<gene>
    <name evidence="4" type="ORF">E3J95_04175</name>
</gene>
<accession>A0A523QIU5</accession>
<dbReference type="GO" id="GO:0005524">
    <property type="term" value="F:ATP binding"/>
    <property type="evidence" value="ECO:0007669"/>
    <property type="project" value="UniProtKB-KW"/>
</dbReference>
<dbReference type="CDD" id="cd03216">
    <property type="entry name" value="ABC_Carb_Monos_I"/>
    <property type="match status" value="1"/>
</dbReference>
<comment type="caution">
    <text evidence="4">The sequence shown here is derived from an EMBL/GenBank/DDBJ whole genome shotgun (WGS) entry which is preliminary data.</text>
</comment>
<reference evidence="4 5" key="1">
    <citation type="submission" date="2019-03" db="EMBL/GenBank/DDBJ databases">
        <title>Metabolic potential of uncultured bacteria and archaea associated with petroleum seepage in deep-sea sediments.</title>
        <authorList>
            <person name="Dong X."/>
            <person name="Hubert C."/>
        </authorList>
    </citation>
    <scope>NUCLEOTIDE SEQUENCE [LARGE SCALE GENOMIC DNA]</scope>
    <source>
        <strain evidence="4">E44_bin92</strain>
    </source>
</reference>
<dbReference type="InterPro" id="IPR050107">
    <property type="entry name" value="ABC_carbohydrate_import_ATPase"/>
</dbReference>
<dbReference type="GO" id="GO:0016887">
    <property type="term" value="F:ATP hydrolysis activity"/>
    <property type="evidence" value="ECO:0007669"/>
    <property type="project" value="InterPro"/>
</dbReference>
<dbReference type="PROSITE" id="PS50893">
    <property type="entry name" value="ABC_TRANSPORTER_2"/>
    <property type="match status" value="1"/>
</dbReference>
<evidence type="ECO:0000256" key="2">
    <source>
        <dbReference type="ARBA" id="ARBA00022840"/>
    </source>
</evidence>
<dbReference type="InterPro" id="IPR003439">
    <property type="entry name" value="ABC_transporter-like_ATP-bd"/>
</dbReference>
<dbReference type="InterPro" id="IPR027417">
    <property type="entry name" value="P-loop_NTPase"/>
</dbReference>
<dbReference type="InterPro" id="IPR003593">
    <property type="entry name" value="AAA+_ATPase"/>
</dbReference>
<dbReference type="Pfam" id="PF00005">
    <property type="entry name" value="ABC_tran"/>
    <property type="match status" value="1"/>
</dbReference>
<evidence type="ECO:0000256" key="1">
    <source>
        <dbReference type="ARBA" id="ARBA00022741"/>
    </source>
</evidence>
<sequence>MIVEEAALLEAKEIHKWFAKVHAVSGVSFTIERGESVGLIGDNGAGKSTLIKVLSGYHRPDKGEVFIEGKKVKIDFPARARALGIETVYQEQALVDLMSVARNMFMGREPVRCAGFLHKKKMHECMGVLHQMGLSIKSPDVVVRYLSGGEKQGVAIARAMYFKAKLVILDEPTRALSVKEARTVLDFIEQLRQENVSVIFITHNLHHVYSVVERFLIMRKGKLVEDVKKEETSVEKLTEVLIH</sequence>